<dbReference type="InterPro" id="IPR036259">
    <property type="entry name" value="MFS_trans_sf"/>
</dbReference>
<feature type="domain" description="Nodulin-like" evidence="6">
    <location>
        <begin position="15"/>
        <end position="259"/>
    </location>
</feature>
<keyword evidence="3 5" id="KW-1133">Transmembrane helix</keyword>
<accession>A0A813K3D5</accession>
<dbReference type="SUPFAM" id="SSF103473">
    <property type="entry name" value="MFS general substrate transporter"/>
    <property type="match status" value="1"/>
</dbReference>
<sequence length="478" mass="49473">MALFIGGERHTASTPWGTLVGCLFASTMCGFFYSFSVYSGALKAQFGMTQSQVESINTLPYLLGPLSFIPGIFVQRVGPRRVLALGGSIVSLTACCQWAVARRVLAVPVQSVPLVLTFLAMLTYAGMQCVTSVVFPLPVGIAKCFVGLAAGIILQAYVTITGRQPDSSDATVDFILFYAILSVAVTLAASATVRAAPREAKFGASSQSVRLRVRAIIALILGIIVLMAVVSVAPIGMAAHRLIVVFVLGLCLALALLPLDWPCLPGDGPVPVTSASDGQQVDASSAAAETASRATLAIAAATAAATPTDPPAAAASDLREPLDFAASVTRRHELADLGAVETIKTLNCWLLLLSSTAVIGGGAMLTTNLNQIVVAVQSGSDGALVSSAVTLFSCSQSLSRLAVSTISDSVLRRGYAVPRPLFVTLVATFMGIGHLLFFVAGANSSSTYLLMGCCLCGVGFGGVWPLMVVISSELFGSR</sequence>
<keyword evidence="2 5" id="KW-0812">Transmembrane</keyword>
<evidence type="ECO:0000313" key="7">
    <source>
        <dbReference type="EMBL" id="CAE8689158.1"/>
    </source>
</evidence>
<evidence type="ECO:0000256" key="5">
    <source>
        <dbReference type="SAM" id="Phobius"/>
    </source>
</evidence>
<evidence type="ECO:0000259" key="6">
    <source>
        <dbReference type="Pfam" id="PF06813"/>
    </source>
</evidence>
<dbReference type="Pfam" id="PF06813">
    <property type="entry name" value="Nodulin-like"/>
    <property type="match status" value="1"/>
</dbReference>
<organism evidence="7 8">
    <name type="scientific">Polarella glacialis</name>
    <name type="common">Dinoflagellate</name>
    <dbReference type="NCBI Taxonomy" id="89957"/>
    <lineage>
        <taxon>Eukaryota</taxon>
        <taxon>Sar</taxon>
        <taxon>Alveolata</taxon>
        <taxon>Dinophyceae</taxon>
        <taxon>Suessiales</taxon>
        <taxon>Suessiaceae</taxon>
        <taxon>Polarella</taxon>
    </lineage>
</organism>
<evidence type="ECO:0000256" key="1">
    <source>
        <dbReference type="ARBA" id="ARBA00004141"/>
    </source>
</evidence>
<feature type="transmembrane region" description="Helical" evidence="5">
    <location>
        <begin position="112"/>
        <end position="137"/>
    </location>
</feature>
<feature type="transmembrane region" description="Helical" evidence="5">
    <location>
        <begin position="174"/>
        <end position="193"/>
    </location>
</feature>
<feature type="non-terminal residue" evidence="7">
    <location>
        <position position="478"/>
    </location>
</feature>
<keyword evidence="4 5" id="KW-0472">Membrane</keyword>
<reference evidence="7" key="1">
    <citation type="submission" date="2021-02" db="EMBL/GenBank/DDBJ databases">
        <authorList>
            <person name="Dougan E. K."/>
            <person name="Rhodes N."/>
            <person name="Thang M."/>
            <person name="Chan C."/>
        </authorList>
    </citation>
    <scope>NUCLEOTIDE SEQUENCE</scope>
</reference>
<dbReference type="GO" id="GO:0016020">
    <property type="term" value="C:membrane"/>
    <property type="evidence" value="ECO:0007669"/>
    <property type="project" value="UniProtKB-SubCell"/>
</dbReference>
<dbReference type="InterPro" id="IPR010658">
    <property type="entry name" value="Nodulin-like"/>
</dbReference>
<evidence type="ECO:0000256" key="2">
    <source>
        <dbReference type="ARBA" id="ARBA00022692"/>
    </source>
</evidence>
<dbReference type="AlphaFoldDB" id="A0A813K3D5"/>
<feature type="transmembrane region" description="Helical" evidence="5">
    <location>
        <begin position="421"/>
        <end position="442"/>
    </location>
</feature>
<comment type="subcellular location">
    <subcellularLocation>
        <location evidence="1">Membrane</location>
        <topology evidence="1">Multi-pass membrane protein</topology>
    </subcellularLocation>
</comment>
<feature type="transmembrane region" description="Helical" evidence="5">
    <location>
        <begin position="82"/>
        <end position="100"/>
    </location>
</feature>
<protein>
    <recommendedName>
        <fullName evidence="6">Nodulin-like domain-containing protein</fullName>
    </recommendedName>
</protein>
<evidence type="ECO:0000256" key="4">
    <source>
        <dbReference type="ARBA" id="ARBA00023136"/>
    </source>
</evidence>
<dbReference type="EMBL" id="CAJNNW010027027">
    <property type="protein sequence ID" value="CAE8689158.1"/>
    <property type="molecule type" value="Genomic_DNA"/>
</dbReference>
<dbReference type="Gene3D" id="1.20.1250.20">
    <property type="entry name" value="MFS general substrate transporter like domains"/>
    <property type="match status" value="1"/>
</dbReference>
<dbReference type="PANTHER" id="PTHR21576:SF158">
    <property type="entry name" value="RIBOSOMAL RNA-PROCESSING PROTEIN 12-LIKE CONSERVED DOMAIN-CONTAINING PROTEIN"/>
    <property type="match status" value="1"/>
</dbReference>
<comment type="caution">
    <text evidence="7">The sequence shown here is derived from an EMBL/GenBank/DDBJ whole genome shotgun (WGS) entry which is preliminary data.</text>
</comment>
<proteinExistence type="predicted"/>
<evidence type="ECO:0000256" key="3">
    <source>
        <dbReference type="ARBA" id="ARBA00022989"/>
    </source>
</evidence>
<feature type="transmembrane region" description="Helical" evidence="5">
    <location>
        <begin position="213"/>
        <end position="233"/>
    </location>
</feature>
<gene>
    <name evidence="7" type="ORF">PGLA2088_LOCUS26340</name>
</gene>
<feature type="transmembrane region" description="Helical" evidence="5">
    <location>
        <begin position="448"/>
        <end position="470"/>
    </location>
</feature>
<dbReference type="Proteomes" id="UP000626109">
    <property type="component" value="Unassembled WGS sequence"/>
</dbReference>
<feature type="transmembrane region" description="Helical" evidence="5">
    <location>
        <begin position="16"/>
        <end position="38"/>
    </location>
</feature>
<dbReference type="PANTHER" id="PTHR21576">
    <property type="entry name" value="UNCHARACTERIZED NODULIN-LIKE PROTEIN"/>
    <property type="match status" value="1"/>
</dbReference>
<name>A0A813K3D5_POLGL</name>
<evidence type="ECO:0000313" key="8">
    <source>
        <dbReference type="Proteomes" id="UP000626109"/>
    </source>
</evidence>
<feature type="transmembrane region" description="Helical" evidence="5">
    <location>
        <begin position="239"/>
        <end position="259"/>
    </location>
</feature>